<reference evidence="2 3" key="1">
    <citation type="submission" date="2018-04" db="EMBL/GenBank/DDBJ databases">
        <title>Genomic Encyclopedia of Archaeal and Bacterial Type Strains, Phase II (KMG-II): from individual species to whole genera.</title>
        <authorList>
            <person name="Goeker M."/>
        </authorList>
    </citation>
    <scope>NUCLEOTIDE SEQUENCE [LARGE SCALE GENOMIC DNA]</scope>
    <source>
        <strain evidence="2 3">DSM 100977</strain>
    </source>
</reference>
<accession>A0A2T6BIG7</accession>
<evidence type="ECO:0000313" key="3">
    <source>
        <dbReference type="Proteomes" id="UP000243978"/>
    </source>
</evidence>
<sequence>MSTASAIFRSYRAPRAVARSFRDAGADDGTGLGWLFGACILFFLAQLPELQRTAHLSGGDTPFFGLALGTFFGTLLLAPIVIFLVASVSGYIARAVGWGGTVTDARLAMFWGLLASAPLVLIQGALSGLIGTGPAASILALAAFVAFFWVWVNGLIALGTPVEAAGHDK</sequence>
<feature type="transmembrane region" description="Helical" evidence="1">
    <location>
        <begin position="31"/>
        <end position="50"/>
    </location>
</feature>
<dbReference type="Proteomes" id="UP000243978">
    <property type="component" value="Unassembled WGS sequence"/>
</dbReference>
<feature type="transmembrane region" description="Helical" evidence="1">
    <location>
        <begin position="108"/>
        <end position="126"/>
    </location>
</feature>
<proteinExistence type="predicted"/>
<feature type="transmembrane region" description="Helical" evidence="1">
    <location>
        <begin position="62"/>
        <end position="88"/>
    </location>
</feature>
<keyword evidence="1" id="KW-1133">Transmembrane helix</keyword>
<comment type="caution">
    <text evidence="2">The sequence shown here is derived from an EMBL/GenBank/DDBJ whole genome shotgun (WGS) entry which is preliminary data.</text>
</comment>
<dbReference type="EMBL" id="QBKS01000001">
    <property type="protein sequence ID" value="PTX55849.1"/>
    <property type="molecule type" value="Genomic_DNA"/>
</dbReference>
<feature type="transmembrane region" description="Helical" evidence="1">
    <location>
        <begin position="138"/>
        <end position="159"/>
    </location>
</feature>
<evidence type="ECO:0000313" key="2">
    <source>
        <dbReference type="EMBL" id="PTX55849.1"/>
    </source>
</evidence>
<name>A0A2T6BIG7_9RHOB</name>
<dbReference type="AlphaFoldDB" id="A0A2T6BIG7"/>
<gene>
    <name evidence="2" type="ORF">C8N43_0496</name>
</gene>
<organism evidence="2 3">
    <name type="scientific">Litoreibacter ponti</name>
    <dbReference type="NCBI Taxonomy" id="1510457"/>
    <lineage>
        <taxon>Bacteria</taxon>
        <taxon>Pseudomonadati</taxon>
        <taxon>Pseudomonadota</taxon>
        <taxon>Alphaproteobacteria</taxon>
        <taxon>Rhodobacterales</taxon>
        <taxon>Roseobacteraceae</taxon>
        <taxon>Litoreibacter</taxon>
    </lineage>
</organism>
<keyword evidence="1" id="KW-0812">Transmembrane</keyword>
<evidence type="ECO:0000256" key="1">
    <source>
        <dbReference type="SAM" id="Phobius"/>
    </source>
</evidence>
<keyword evidence="1" id="KW-0472">Membrane</keyword>
<dbReference type="RefSeq" id="WP_107844099.1">
    <property type="nucleotide sequence ID" value="NZ_QBKS01000001.1"/>
</dbReference>
<evidence type="ECO:0008006" key="4">
    <source>
        <dbReference type="Google" id="ProtNLM"/>
    </source>
</evidence>
<dbReference type="OrthoDB" id="7771437at2"/>
<keyword evidence="3" id="KW-1185">Reference proteome</keyword>
<protein>
    <recommendedName>
        <fullName evidence="4">Yip1-like protein</fullName>
    </recommendedName>
</protein>